<sequence>MKYNYTLHQIFFFVSLHSPQHCYSNYPPRPSYISLQISLNFPRKLNFEFIYLSKGTIFRLYPDQHPVVSAVLEVLTHRTRAYRSGTLQRVSVEPQQVSKTLHDALFPS</sequence>
<reference evidence="1" key="1">
    <citation type="submission" date="2021-05" db="EMBL/GenBank/DDBJ databases">
        <authorList>
            <person name="Alioto T."/>
            <person name="Alioto T."/>
            <person name="Gomez Garrido J."/>
        </authorList>
    </citation>
    <scope>NUCLEOTIDE SEQUENCE</scope>
</reference>
<name>A0A8D8TRD8_9HEMI</name>
<organism evidence="1">
    <name type="scientific">Cacopsylla melanoneura</name>
    <dbReference type="NCBI Taxonomy" id="428564"/>
    <lineage>
        <taxon>Eukaryota</taxon>
        <taxon>Metazoa</taxon>
        <taxon>Ecdysozoa</taxon>
        <taxon>Arthropoda</taxon>
        <taxon>Hexapoda</taxon>
        <taxon>Insecta</taxon>
        <taxon>Pterygota</taxon>
        <taxon>Neoptera</taxon>
        <taxon>Paraneoptera</taxon>
        <taxon>Hemiptera</taxon>
        <taxon>Sternorrhyncha</taxon>
        <taxon>Psylloidea</taxon>
        <taxon>Psyllidae</taxon>
        <taxon>Psyllinae</taxon>
        <taxon>Cacopsylla</taxon>
    </lineage>
</organism>
<evidence type="ECO:0000313" key="1">
    <source>
        <dbReference type="EMBL" id="CAG6692528.1"/>
    </source>
</evidence>
<proteinExistence type="predicted"/>
<dbReference type="EMBL" id="HBUF01307703">
    <property type="protein sequence ID" value="CAG6692528.1"/>
    <property type="molecule type" value="Transcribed_RNA"/>
</dbReference>
<protein>
    <submittedName>
        <fullName evidence="1">Uncharacterized protein</fullName>
    </submittedName>
</protein>
<dbReference type="AlphaFoldDB" id="A0A8D8TRD8"/>
<accession>A0A8D8TRD8</accession>